<evidence type="ECO:0000313" key="1">
    <source>
        <dbReference type="EMBL" id="KAF4128303.1"/>
    </source>
</evidence>
<gene>
    <name evidence="1" type="ORF">GN958_ATG22496</name>
</gene>
<sequence length="112" mass="12852">MLKHPSNTATVMTIHSIFHGFFHRVDHSIVHRNFKQKLPLLRHKTAVQHFATAHDFVRLLHRPFGNFRPIIIDELSKFCVKPVSVYIGYADNAVGIIATYCAVIIVECFVIQ</sequence>
<proteinExistence type="predicted"/>
<protein>
    <submittedName>
        <fullName evidence="1">Uncharacterized protein</fullName>
    </submittedName>
</protein>
<name>A0A8S9TJZ5_PHYIN</name>
<accession>A0A8S9TJZ5</accession>
<reference evidence="1" key="1">
    <citation type="submission" date="2020-03" db="EMBL/GenBank/DDBJ databases">
        <title>Hybrid Assembly of Korean Phytophthora infestans isolates.</title>
        <authorList>
            <person name="Prokchorchik M."/>
            <person name="Lee Y."/>
            <person name="Seo J."/>
            <person name="Cho J.-H."/>
            <person name="Park Y.-E."/>
            <person name="Jang D.-C."/>
            <person name="Im J.-S."/>
            <person name="Choi J.-G."/>
            <person name="Park H.-J."/>
            <person name="Lee G.-B."/>
            <person name="Lee Y.-G."/>
            <person name="Hong S.-Y."/>
            <person name="Cho K."/>
            <person name="Sohn K.H."/>
        </authorList>
    </citation>
    <scope>NUCLEOTIDE SEQUENCE</scope>
    <source>
        <strain evidence="1">KR_2_A2</strain>
    </source>
</reference>
<comment type="caution">
    <text evidence="1">The sequence shown here is derived from an EMBL/GenBank/DDBJ whole genome shotgun (WGS) entry which is preliminary data.</text>
</comment>
<dbReference type="Proteomes" id="UP000704712">
    <property type="component" value="Unassembled WGS sequence"/>
</dbReference>
<organism evidence="1 2">
    <name type="scientific">Phytophthora infestans</name>
    <name type="common">Potato late blight agent</name>
    <name type="synonym">Botrytis infestans</name>
    <dbReference type="NCBI Taxonomy" id="4787"/>
    <lineage>
        <taxon>Eukaryota</taxon>
        <taxon>Sar</taxon>
        <taxon>Stramenopiles</taxon>
        <taxon>Oomycota</taxon>
        <taxon>Peronosporomycetes</taxon>
        <taxon>Peronosporales</taxon>
        <taxon>Peronosporaceae</taxon>
        <taxon>Phytophthora</taxon>
    </lineage>
</organism>
<evidence type="ECO:0000313" key="2">
    <source>
        <dbReference type="Proteomes" id="UP000704712"/>
    </source>
</evidence>
<dbReference type="EMBL" id="JAACNO010003132">
    <property type="protein sequence ID" value="KAF4128303.1"/>
    <property type="molecule type" value="Genomic_DNA"/>
</dbReference>
<dbReference type="AlphaFoldDB" id="A0A8S9TJZ5"/>